<dbReference type="Proteomes" id="UP000216442">
    <property type="component" value="Unassembled WGS sequence"/>
</dbReference>
<organism evidence="2 3">
    <name type="scientific">Mesorhizobium temperatum</name>
    <dbReference type="NCBI Taxonomy" id="241416"/>
    <lineage>
        <taxon>Bacteria</taxon>
        <taxon>Pseudomonadati</taxon>
        <taxon>Pseudomonadota</taxon>
        <taxon>Alphaproteobacteria</taxon>
        <taxon>Hyphomicrobiales</taxon>
        <taxon>Phyllobacteriaceae</taxon>
        <taxon>Mesorhizobium</taxon>
    </lineage>
</organism>
<evidence type="ECO:0000313" key="2">
    <source>
        <dbReference type="EMBL" id="PAQ08130.1"/>
    </source>
</evidence>
<accession>A0A271LLE6</accession>
<feature type="chain" id="PRO_5012763778" evidence="1">
    <location>
        <begin position="20"/>
        <end position="226"/>
    </location>
</feature>
<reference evidence="2 3" key="1">
    <citation type="submission" date="2017-08" db="EMBL/GenBank/DDBJ databases">
        <title>Mesorhizobium wenxinae sp. nov., a novel rhizobial species isolated from root nodules of chickpea (Cicer arietinum L.).</title>
        <authorList>
            <person name="Zhang J."/>
        </authorList>
    </citation>
    <scope>NUCLEOTIDE SEQUENCE [LARGE SCALE GENOMIC DNA]</scope>
    <source>
        <strain evidence="2 3">SDW018</strain>
    </source>
</reference>
<dbReference type="AlphaFoldDB" id="A0A271LLE6"/>
<gene>
    <name evidence="2" type="ORF">CIT26_19410</name>
</gene>
<evidence type="ECO:0000313" key="3">
    <source>
        <dbReference type="Proteomes" id="UP000216442"/>
    </source>
</evidence>
<keyword evidence="1" id="KW-0732">Signal</keyword>
<keyword evidence="3" id="KW-1185">Reference proteome</keyword>
<comment type="caution">
    <text evidence="2">The sequence shown here is derived from an EMBL/GenBank/DDBJ whole genome shotgun (WGS) entry which is preliminary data.</text>
</comment>
<sequence>MSIKLSLIATMAVLTAVEAANRAVAKTPSPSTGEILSSAPGDPSLAQVRAATDRFRDVNVALAEGYVRDPLNLCDTAEMMGRPAELGAMGIHFFRPDLLGIAGPPNPRVEGTGIHTDFLRPSILIYEPQPDGSLELIAVENLVFAKAWKAAGHDAPPSFHGVTYDTMIDDPSTPADEAHLFEPHHDRHVWIYRENPNGVFAPFNPAVTCEHHRNGSVHAHHAPLSR</sequence>
<protein>
    <submittedName>
        <fullName evidence="2">Uncharacterized protein</fullName>
    </submittedName>
</protein>
<evidence type="ECO:0000256" key="1">
    <source>
        <dbReference type="SAM" id="SignalP"/>
    </source>
</evidence>
<name>A0A271LLE6_9HYPH</name>
<feature type="signal peptide" evidence="1">
    <location>
        <begin position="1"/>
        <end position="19"/>
    </location>
</feature>
<dbReference type="EMBL" id="NPKJ01000053">
    <property type="protein sequence ID" value="PAQ08130.1"/>
    <property type="molecule type" value="Genomic_DNA"/>
</dbReference>
<proteinExistence type="predicted"/>
<dbReference type="OrthoDB" id="2449873at2"/>